<dbReference type="RefSeq" id="WP_237347792.1">
    <property type="nucleotide sequence ID" value="NZ_JABWGX010000054.1"/>
</dbReference>
<gene>
    <name evidence="1" type="ORF">QOZ94_004368</name>
</gene>
<protein>
    <submittedName>
        <fullName evidence="1">Uncharacterized protein</fullName>
    </submittedName>
</protein>
<accession>A0ABU0LK73</accession>
<dbReference type="Proteomes" id="UP001241747">
    <property type="component" value="Unassembled WGS sequence"/>
</dbReference>
<keyword evidence="2" id="KW-1185">Reference proteome</keyword>
<evidence type="ECO:0000313" key="1">
    <source>
        <dbReference type="EMBL" id="MDQ0507544.1"/>
    </source>
</evidence>
<reference evidence="1 2" key="1">
    <citation type="submission" date="2023-07" db="EMBL/GenBank/DDBJ databases">
        <title>Genomic Encyclopedia of Type Strains, Phase IV (KMG-IV): sequencing the most valuable type-strain genomes for metagenomic binning, comparative biology and taxonomic classification.</title>
        <authorList>
            <person name="Goeker M."/>
        </authorList>
    </citation>
    <scope>NUCLEOTIDE SEQUENCE [LARGE SCALE GENOMIC DNA]</scope>
    <source>
        <strain evidence="1 2">DSM 3770</strain>
    </source>
</reference>
<name>A0ABU0LK73_XANAG</name>
<comment type="caution">
    <text evidence="1">The sequence shown here is derived from an EMBL/GenBank/DDBJ whole genome shotgun (WGS) entry which is preliminary data.</text>
</comment>
<evidence type="ECO:0000313" key="2">
    <source>
        <dbReference type="Proteomes" id="UP001241747"/>
    </source>
</evidence>
<proteinExistence type="predicted"/>
<organism evidence="1 2">
    <name type="scientific">Xanthobacter agilis</name>
    <dbReference type="NCBI Taxonomy" id="47492"/>
    <lineage>
        <taxon>Bacteria</taxon>
        <taxon>Pseudomonadati</taxon>
        <taxon>Pseudomonadota</taxon>
        <taxon>Alphaproteobacteria</taxon>
        <taxon>Hyphomicrobiales</taxon>
        <taxon>Xanthobacteraceae</taxon>
        <taxon>Xanthobacter</taxon>
    </lineage>
</organism>
<sequence>MTCRAREEDNHTPLDLLAPQIACADVVVLDKMSVRDGEKLAAVRGVVKSSIPMPASPVGGCAFGDPGHVRFDFEKTSIHRGCRE</sequence>
<dbReference type="EMBL" id="JAUSVY010000026">
    <property type="protein sequence ID" value="MDQ0507544.1"/>
    <property type="molecule type" value="Genomic_DNA"/>
</dbReference>